<dbReference type="Pfam" id="PF08327">
    <property type="entry name" value="AHSA1"/>
    <property type="match status" value="1"/>
</dbReference>
<sequence length="159" mass="17703">MSTNPTTVTAPEGLPYIDVVRELDAPVALVYRAFTEPDLVRRWLGPRSLEMELDHYDARSGGSWAYTHRDPEGNGYGFHGSFHSVVENESITQTFEFAGYPGHVSLETVTLEALDGDRTRTRTHAVYQSVEDRDGMVASGMESGLTEGYERMDELLATL</sequence>
<evidence type="ECO:0000259" key="2">
    <source>
        <dbReference type="Pfam" id="PF08327"/>
    </source>
</evidence>
<feature type="domain" description="Activator of Hsp90 ATPase homologue 1/2-like C-terminal" evidence="2">
    <location>
        <begin position="24"/>
        <end position="156"/>
    </location>
</feature>
<dbReference type="EMBL" id="AP027729">
    <property type="protein sequence ID" value="BDZ41758.1"/>
    <property type="molecule type" value="Genomic_DNA"/>
</dbReference>
<proteinExistence type="inferred from homology"/>
<reference evidence="4" key="1">
    <citation type="journal article" date="2019" name="Int. J. Syst. Evol. Microbiol.">
        <title>The Global Catalogue of Microorganisms (GCM) 10K type strain sequencing project: providing services to taxonomists for standard genome sequencing and annotation.</title>
        <authorList>
            <consortium name="The Broad Institute Genomics Platform"/>
            <consortium name="The Broad Institute Genome Sequencing Center for Infectious Disease"/>
            <person name="Wu L."/>
            <person name="Ma J."/>
        </authorList>
    </citation>
    <scope>NUCLEOTIDE SEQUENCE [LARGE SCALE GENOMIC DNA]</scope>
    <source>
        <strain evidence="4">NBRC 108565</strain>
    </source>
</reference>
<gene>
    <name evidence="3" type="ORF">GCM10025865_10570</name>
</gene>
<dbReference type="SUPFAM" id="SSF55961">
    <property type="entry name" value="Bet v1-like"/>
    <property type="match status" value="1"/>
</dbReference>
<protein>
    <submittedName>
        <fullName evidence="3">ATPase</fullName>
    </submittedName>
</protein>
<organism evidence="3 4">
    <name type="scientific">Paraoerskovia sediminicola</name>
    <dbReference type="NCBI Taxonomy" id="1138587"/>
    <lineage>
        <taxon>Bacteria</taxon>
        <taxon>Bacillati</taxon>
        <taxon>Actinomycetota</taxon>
        <taxon>Actinomycetes</taxon>
        <taxon>Micrococcales</taxon>
        <taxon>Cellulomonadaceae</taxon>
        <taxon>Paraoerskovia</taxon>
    </lineage>
</organism>
<evidence type="ECO:0000313" key="3">
    <source>
        <dbReference type="EMBL" id="BDZ41758.1"/>
    </source>
</evidence>
<dbReference type="Proteomes" id="UP001321475">
    <property type="component" value="Chromosome"/>
</dbReference>
<name>A0ABN6XA50_9CELL</name>
<evidence type="ECO:0000256" key="1">
    <source>
        <dbReference type="ARBA" id="ARBA00006817"/>
    </source>
</evidence>
<dbReference type="InterPro" id="IPR023393">
    <property type="entry name" value="START-like_dom_sf"/>
</dbReference>
<dbReference type="InterPro" id="IPR013538">
    <property type="entry name" value="ASHA1/2-like_C"/>
</dbReference>
<keyword evidence="4" id="KW-1185">Reference proteome</keyword>
<accession>A0ABN6XA50</accession>
<comment type="similarity">
    <text evidence="1">Belongs to the AHA1 family.</text>
</comment>
<dbReference type="Gene3D" id="3.30.530.20">
    <property type="match status" value="1"/>
</dbReference>
<dbReference type="CDD" id="cd07826">
    <property type="entry name" value="SRPBCC_CalC_Aha1-like_9"/>
    <property type="match status" value="1"/>
</dbReference>
<evidence type="ECO:0000313" key="4">
    <source>
        <dbReference type="Proteomes" id="UP001321475"/>
    </source>
</evidence>
<dbReference type="RefSeq" id="WP_286218851.1">
    <property type="nucleotide sequence ID" value="NZ_AP027729.1"/>
</dbReference>